<keyword evidence="2" id="KW-1003">Cell membrane</keyword>
<evidence type="ECO:0000313" key="12">
    <source>
        <dbReference type="Ensembl" id="ENSCWAP00000008430.1"/>
    </source>
</evidence>
<evidence type="ECO:0000259" key="11">
    <source>
        <dbReference type="PROSITE" id="PS50835"/>
    </source>
</evidence>
<dbReference type="InterPro" id="IPR052331">
    <property type="entry name" value="TIM_domain-containing_protein"/>
</dbReference>
<dbReference type="GO" id="GO:0001786">
    <property type="term" value="F:phosphatidylserine binding"/>
    <property type="evidence" value="ECO:0007669"/>
    <property type="project" value="TreeGrafter"/>
</dbReference>
<dbReference type="InterPro" id="IPR007110">
    <property type="entry name" value="Ig-like_dom"/>
</dbReference>
<evidence type="ECO:0000256" key="8">
    <source>
        <dbReference type="ARBA" id="ARBA00023180"/>
    </source>
</evidence>
<evidence type="ECO:0000256" key="3">
    <source>
        <dbReference type="ARBA" id="ARBA00022692"/>
    </source>
</evidence>
<comment type="similarity">
    <text evidence="10">Belongs to the immunoglobulin superfamily. TIM family.</text>
</comment>
<dbReference type="PANTHER" id="PTHR47009:SF1">
    <property type="entry name" value="HEPATITIS A VIRUS CELLULAR RECEPTOR 1"/>
    <property type="match status" value="1"/>
</dbReference>
<dbReference type="GO" id="GO:0001618">
    <property type="term" value="F:virus receptor activity"/>
    <property type="evidence" value="ECO:0007669"/>
    <property type="project" value="TreeGrafter"/>
</dbReference>
<dbReference type="GO" id="GO:0006911">
    <property type="term" value="P:phagocytosis, engulfment"/>
    <property type="evidence" value="ECO:0007669"/>
    <property type="project" value="TreeGrafter"/>
</dbReference>
<keyword evidence="4" id="KW-0732">Signal</keyword>
<evidence type="ECO:0000256" key="6">
    <source>
        <dbReference type="ARBA" id="ARBA00023136"/>
    </source>
</evidence>
<sequence>FNPWPLSLDSVMSYQQVTATEGQTVILPCTYRGEITTSCWGQGACTLLSCSNSIIMANGYRVTYQKSSHYSLRGHIERGDVSLTITKVKLSDSGVYCCRVEKRGWFNDIKITFTLNGGDWFAIKNLWLCC</sequence>
<dbReference type="GO" id="GO:0005886">
    <property type="term" value="C:plasma membrane"/>
    <property type="evidence" value="ECO:0007669"/>
    <property type="project" value="UniProtKB-SubCell"/>
</dbReference>
<keyword evidence="8" id="KW-0325">Glycoprotein</keyword>
<dbReference type="AlphaFoldDB" id="A0A8C3VYX5"/>
<dbReference type="Proteomes" id="UP000694540">
    <property type="component" value="Unplaced"/>
</dbReference>
<dbReference type="InterPro" id="IPR013106">
    <property type="entry name" value="Ig_V-set"/>
</dbReference>
<evidence type="ECO:0000256" key="2">
    <source>
        <dbReference type="ARBA" id="ARBA00022475"/>
    </source>
</evidence>
<keyword evidence="6" id="KW-0472">Membrane</keyword>
<dbReference type="InterPro" id="IPR036179">
    <property type="entry name" value="Ig-like_dom_sf"/>
</dbReference>
<reference evidence="12" key="1">
    <citation type="submission" date="2025-08" db="UniProtKB">
        <authorList>
            <consortium name="Ensembl"/>
        </authorList>
    </citation>
    <scope>IDENTIFICATION</scope>
</reference>
<reference evidence="12" key="2">
    <citation type="submission" date="2025-09" db="UniProtKB">
        <authorList>
            <consortium name="Ensembl"/>
        </authorList>
    </citation>
    <scope>IDENTIFICATION</scope>
</reference>
<dbReference type="InterPro" id="IPR003599">
    <property type="entry name" value="Ig_sub"/>
</dbReference>
<keyword evidence="5" id="KW-1133">Transmembrane helix</keyword>
<keyword evidence="9" id="KW-0393">Immunoglobulin domain</keyword>
<organism evidence="12 13">
    <name type="scientific">Catagonus wagneri</name>
    <name type="common">Chacoan peccary</name>
    <dbReference type="NCBI Taxonomy" id="51154"/>
    <lineage>
        <taxon>Eukaryota</taxon>
        <taxon>Metazoa</taxon>
        <taxon>Chordata</taxon>
        <taxon>Craniata</taxon>
        <taxon>Vertebrata</taxon>
        <taxon>Euteleostomi</taxon>
        <taxon>Mammalia</taxon>
        <taxon>Eutheria</taxon>
        <taxon>Laurasiatheria</taxon>
        <taxon>Artiodactyla</taxon>
        <taxon>Suina</taxon>
        <taxon>Tayassuidae</taxon>
        <taxon>Catagonus</taxon>
    </lineage>
</organism>
<dbReference type="GO" id="GO:0033005">
    <property type="term" value="P:positive regulation of mast cell activation"/>
    <property type="evidence" value="ECO:0007669"/>
    <property type="project" value="TreeGrafter"/>
</dbReference>
<dbReference type="GO" id="GO:0009986">
    <property type="term" value="C:cell surface"/>
    <property type="evidence" value="ECO:0007669"/>
    <property type="project" value="TreeGrafter"/>
</dbReference>
<evidence type="ECO:0000256" key="1">
    <source>
        <dbReference type="ARBA" id="ARBA00004251"/>
    </source>
</evidence>
<dbReference type="PROSITE" id="PS50835">
    <property type="entry name" value="IG_LIKE"/>
    <property type="match status" value="1"/>
</dbReference>
<evidence type="ECO:0000313" key="13">
    <source>
        <dbReference type="Proteomes" id="UP000694540"/>
    </source>
</evidence>
<comment type="subcellular location">
    <subcellularLocation>
        <location evidence="1">Cell membrane</location>
        <topology evidence="1">Single-pass type I membrane protein</topology>
    </subcellularLocation>
</comment>
<protein>
    <recommendedName>
        <fullName evidence="11">Ig-like domain-containing protein</fullName>
    </recommendedName>
</protein>
<accession>A0A8C3VYX5</accession>
<dbReference type="FunFam" id="2.60.40.10:FF:000774">
    <property type="entry name" value="Hepatitis A virus cellular receptor 1"/>
    <property type="match status" value="1"/>
</dbReference>
<dbReference type="InterPro" id="IPR013783">
    <property type="entry name" value="Ig-like_fold"/>
</dbReference>
<proteinExistence type="inferred from homology"/>
<dbReference type="PANTHER" id="PTHR47009">
    <property type="entry name" value="HEPATITIS A VIRUS CELLULAR RECEPTOR 1 HOMOLOG"/>
    <property type="match status" value="1"/>
</dbReference>
<name>A0A8C3VYX5_9CETA</name>
<keyword evidence="13" id="KW-1185">Reference proteome</keyword>
<dbReference type="Ensembl" id="ENSCWAT00000009170.1">
    <property type="protein sequence ID" value="ENSCWAP00000008430.1"/>
    <property type="gene ID" value="ENSCWAG00000006531.1"/>
</dbReference>
<evidence type="ECO:0000256" key="9">
    <source>
        <dbReference type="ARBA" id="ARBA00023319"/>
    </source>
</evidence>
<evidence type="ECO:0000256" key="4">
    <source>
        <dbReference type="ARBA" id="ARBA00022729"/>
    </source>
</evidence>
<keyword evidence="3" id="KW-0812">Transmembrane</keyword>
<feature type="domain" description="Ig-like" evidence="11">
    <location>
        <begin position="5"/>
        <end position="112"/>
    </location>
</feature>
<dbReference type="Gene3D" id="2.60.40.10">
    <property type="entry name" value="Immunoglobulins"/>
    <property type="match status" value="1"/>
</dbReference>
<dbReference type="SUPFAM" id="SSF48726">
    <property type="entry name" value="Immunoglobulin"/>
    <property type="match status" value="1"/>
</dbReference>
<dbReference type="SMART" id="SM00409">
    <property type="entry name" value="IG"/>
    <property type="match status" value="1"/>
</dbReference>
<evidence type="ECO:0000256" key="7">
    <source>
        <dbReference type="ARBA" id="ARBA00023157"/>
    </source>
</evidence>
<evidence type="ECO:0000256" key="5">
    <source>
        <dbReference type="ARBA" id="ARBA00022989"/>
    </source>
</evidence>
<evidence type="ECO:0000256" key="10">
    <source>
        <dbReference type="ARBA" id="ARBA00038203"/>
    </source>
</evidence>
<dbReference type="Pfam" id="PF07686">
    <property type="entry name" value="V-set"/>
    <property type="match status" value="1"/>
</dbReference>
<dbReference type="GeneTree" id="ENSGT00940000159345"/>
<keyword evidence="7" id="KW-1015">Disulfide bond</keyword>